<keyword evidence="3" id="KW-1185">Reference proteome</keyword>
<protein>
    <submittedName>
        <fullName evidence="2">Helix-turn-helix transcriptional regulator</fullName>
    </submittedName>
</protein>
<comment type="caution">
    <text evidence="2">The sequence shown here is derived from an EMBL/GenBank/DDBJ whole genome shotgun (WGS) entry which is preliminary data.</text>
</comment>
<name>A0AAE3M8Q4_9BACT</name>
<evidence type="ECO:0000313" key="2">
    <source>
        <dbReference type="EMBL" id="MCW3789229.1"/>
    </source>
</evidence>
<accession>A0AAE3M8Q4</accession>
<feature type="domain" description="HTH cro/C1-type" evidence="1">
    <location>
        <begin position="8"/>
        <end position="44"/>
    </location>
</feature>
<dbReference type="InterPro" id="IPR001387">
    <property type="entry name" value="Cro/C1-type_HTH"/>
</dbReference>
<dbReference type="AlphaFoldDB" id="A0AAE3M8Q4"/>
<dbReference type="Pfam" id="PF01381">
    <property type="entry name" value="HTH_3"/>
    <property type="match status" value="1"/>
</dbReference>
<evidence type="ECO:0000313" key="3">
    <source>
        <dbReference type="Proteomes" id="UP001209229"/>
    </source>
</evidence>
<evidence type="ECO:0000259" key="1">
    <source>
        <dbReference type="PROSITE" id="PS50943"/>
    </source>
</evidence>
<dbReference type="GO" id="GO:0003677">
    <property type="term" value="F:DNA binding"/>
    <property type="evidence" value="ECO:0007669"/>
    <property type="project" value="InterPro"/>
</dbReference>
<dbReference type="CDD" id="cd00093">
    <property type="entry name" value="HTH_XRE"/>
    <property type="match status" value="1"/>
</dbReference>
<dbReference type="Proteomes" id="UP001209229">
    <property type="component" value="Unassembled WGS sequence"/>
</dbReference>
<reference evidence="2" key="1">
    <citation type="submission" date="2022-10" db="EMBL/GenBank/DDBJ databases">
        <authorList>
            <person name="Yu W.X."/>
        </authorList>
    </citation>
    <scope>NUCLEOTIDE SEQUENCE</scope>
    <source>
        <strain evidence="2">AAT</strain>
    </source>
</reference>
<dbReference type="InterPro" id="IPR010982">
    <property type="entry name" value="Lambda_DNA-bd_dom_sf"/>
</dbReference>
<dbReference type="SUPFAM" id="SSF47413">
    <property type="entry name" value="lambda repressor-like DNA-binding domains"/>
    <property type="match status" value="1"/>
</dbReference>
<dbReference type="PROSITE" id="PS50943">
    <property type="entry name" value="HTH_CROC1"/>
    <property type="match status" value="1"/>
</dbReference>
<sequence>MQFHLLGIGLKPAHYNKLEKGIVEPSVDILDKMAKFYGLTIDQIVHLEGDVPKEVTIEDKGLIEQVKLIQELDEKDKETVFNIIDTMLTKRKFKDFFNTNIAAL</sequence>
<organism evidence="2 3">
    <name type="scientific">Plebeiibacterium sediminum</name>
    <dbReference type="NCBI Taxonomy" id="2992112"/>
    <lineage>
        <taxon>Bacteria</taxon>
        <taxon>Pseudomonadati</taxon>
        <taxon>Bacteroidota</taxon>
        <taxon>Bacteroidia</taxon>
        <taxon>Marinilabiliales</taxon>
        <taxon>Marinilabiliaceae</taxon>
        <taxon>Plebeiibacterium</taxon>
    </lineage>
</organism>
<dbReference type="Gene3D" id="1.10.260.40">
    <property type="entry name" value="lambda repressor-like DNA-binding domains"/>
    <property type="match status" value="1"/>
</dbReference>
<gene>
    <name evidence="2" type="ORF">OM075_22385</name>
</gene>
<dbReference type="EMBL" id="JAPDPJ010000090">
    <property type="protein sequence ID" value="MCW3789229.1"/>
    <property type="molecule type" value="Genomic_DNA"/>
</dbReference>
<proteinExistence type="predicted"/>